<comment type="caution">
    <text evidence="1">The sequence shown here is derived from an EMBL/GenBank/DDBJ whole genome shotgun (WGS) entry which is preliminary data.</text>
</comment>
<reference evidence="1 2" key="1">
    <citation type="submission" date="2020-03" db="EMBL/GenBank/DDBJ databases">
        <title>Draft genome sequence of environmentally isolated violet-colored cultures.</title>
        <authorList>
            <person name="Wilson H.S."/>
        </authorList>
    </citation>
    <scope>NUCLEOTIDE SEQUENCE [LARGE SCALE GENOMIC DNA]</scope>
    <source>
        <strain evidence="1 2">HSC-16F04</strain>
    </source>
</reference>
<sequence>MADASTASSVKLTPKADKAGVKVTFKVFWKTTRFWKEEDILDFQRAVPAIVERLRTEQYWDKEGSIKENKFTCEDFAIRVLCEYAAPKGLPVKLTTGVRTYWNMEVYNPKAHADYQSNVYGFSEMVMLSYGAPDMQRLGVNTEAVKDPESLKAGDILALAHDCRDR</sequence>
<dbReference type="RefSeq" id="WP_166828484.1">
    <property type="nucleotide sequence ID" value="NZ_JAAOLX010000008.1"/>
</dbReference>
<evidence type="ECO:0000313" key="2">
    <source>
        <dbReference type="Proteomes" id="UP000712570"/>
    </source>
</evidence>
<accession>A0ABX0KST2</accession>
<protein>
    <submittedName>
        <fullName evidence="1">Uncharacterized protein</fullName>
    </submittedName>
</protein>
<proteinExistence type="predicted"/>
<gene>
    <name evidence="1" type="ORF">HA050_16470</name>
</gene>
<dbReference type="EMBL" id="JAAOLX010000008">
    <property type="protein sequence ID" value="NHQ87713.1"/>
    <property type="molecule type" value="Genomic_DNA"/>
</dbReference>
<dbReference type="Proteomes" id="UP000712570">
    <property type="component" value="Unassembled WGS sequence"/>
</dbReference>
<evidence type="ECO:0000313" key="1">
    <source>
        <dbReference type="EMBL" id="NHQ87713.1"/>
    </source>
</evidence>
<organism evidence="1 2">
    <name type="scientific">Iodobacter violaceini</name>
    <dbReference type="NCBI Taxonomy" id="3044271"/>
    <lineage>
        <taxon>Bacteria</taxon>
        <taxon>Pseudomonadati</taxon>
        <taxon>Pseudomonadota</taxon>
        <taxon>Betaproteobacteria</taxon>
        <taxon>Neisseriales</taxon>
        <taxon>Chitinibacteraceae</taxon>
        <taxon>Iodobacter</taxon>
    </lineage>
</organism>
<name>A0ABX0KST2_9NEIS</name>
<keyword evidence="2" id="KW-1185">Reference proteome</keyword>